<dbReference type="GO" id="GO:0005829">
    <property type="term" value="C:cytosol"/>
    <property type="evidence" value="ECO:0007669"/>
    <property type="project" value="TreeGrafter"/>
</dbReference>
<dbReference type="SUPFAM" id="SSF53756">
    <property type="entry name" value="UDP-Glycosyltransferase/glycogen phosphorylase"/>
    <property type="match status" value="1"/>
</dbReference>
<evidence type="ECO:0000313" key="4">
    <source>
        <dbReference type="EMBL" id="RRB18134.1"/>
    </source>
</evidence>
<accession>A0A3P1CZ31</accession>
<dbReference type="EMBL" id="RQJP01000001">
    <property type="protein sequence ID" value="RRB18134.1"/>
    <property type="molecule type" value="Genomic_DNA"/>
</dbReference>
<keyword evidence="2 4" id="KW-0808">Transferase</keyword>
<dbReference type="GO" id="GO:0009244">
    <property type="term" value="P:lipopolysaccharide core region biosynthetic process"/>
    <property type="evidence" value="ECO:0007669"/>
    <property type="project" value="TreeGrafter"/>
</dbReference>
<sequence>MDTDKITAALGRPPETIAIFRAIKLGDLLVSIPALRALRHAFPQARISLISLPWAVDFVRRFPQYLDTFIPFPGWPGLPEQAVDAQKTTQFLQRMQRKAFDVVLQLQGNGTCVNPMMGLLGARLTAGYYPESLPQYCLDSTFYRPYLEGQHEIRRHVQLMEFLGIPGQGYDLEFPLTKADSQRARQVSELQSLKPHRYVCIHAGGISARRWPEYRFAEVADALAANGYAVVLTGTASEAPIIEDVRSRMKAPAISLAGKTDLGVIGWVLSRAALLVSNDTGVSHIASALKTPSVIIYSTSRPDEWGPLNQQLHRAVREAEATDSRRVIDEALNLLAAKPPHSTAGSSPAQTAPVQND</sequence>
<proteinExistence type="predicted"/>
<dbReference type="GO" id="GO:0008713">
    <property type="term" value="F:ADP-heptose-lipopolysaccharide heptosyltransferase activity"/>
    <property type="evidence" value="ECO:0007669"/>
    <property type="project" value="TreeGrafter"/>
</dbReference>
<name>A0A3P1CZ31_9BACT</name>
<feature type="region of interest" description="Disordered" evidence="3">
    <location>
        <begin position="337"/>
        <end position="357"/>
    </location>
</feature>
<evidence type="ECO:0000256" key="2">
    <source>
        <dbReference type="ARBA" id="ARBA00022679"/>
    </source>
</evidence>
<dbReference type="InterPro" id="IPR002201">
    <property type="entry name" value="Glyco_trans_9"/>
</dbReference>
<evidence type="ECO:0000256" key="1">
    <source>
        <dbReference type="ARBA" id="ARBA00022676"/>
    </source>
</evidence>
<reference evidence="4 5" key="1">
    <citation type="submission" date="2018-11" db="EMBL/GenBank/DDBJ databases">
        <authorList>
            <person name="Zhou Z."/>
            <person name="Wang G."/>
        </authorList>
    </citation>
    <scope>NUCLEOTIDE SEQUENCE [LARGE SCALE GENOMIC DNA]</scope>
    <source>
        <strain evidence="4 5">KCTC42998</strain>
    </source>
</reference>
<dbReference type="AlphaFoldDB" id="A0A3P1CZ31"/>
<dbReference type="Gene3D" id="3.40.50.2000">
    <property type="entry name" value="Glycogen Phosphorylase B"/>
    <property type="match status" value="2"/>
</dbReference>
<dbReference type="InterPro" id="IPR051199">
    <property type="entry name" value="LPS_LOS_Heptosyltrfase"/>
</dbReference>
<evidence type="ECO:0000256" key="3">
    <source>
        <dbReference type="SAM" id="MobiDB-lite"/>
    </source>
</evidence>
<keyword evidence="5" id="KW-1185">Reference proteome</keyword>
<organism evidence="4 5">
    <name type="scientific">Larkinella knui</name>
    <dbReference type="NCBI Taxonomy" id="2025310"/>
    <lineage>
        <taxon>Bacteria</taxon>
        <taxon>Pseudomonadati</taxon>
        <taxon>Bacteroidota</taxon>
        <taxon>Cytophagia</taxon>
        <taxon>Cytophagales</taxon>
        <taxon>Spirosomataceae</taxon>
        <taxon>Larkinella</taxon>
    </lineage>
</organism>
<evidence type="ECO:0000313" key="5">
    <source>
        <dbReference type="Proteomes" id="UP000274271"/>
    </source>
</evidence>
<dbReference type="Proteomes" id="UP000274271">
    <property type="component" value="Unassembled WGS sequence"/>
</dbReference>
<dbReference type="PANTHER" id="PTHR30160">
    <property type="entry name" value="TETRAACYLDISACCHARIDE 4'-KINASE-RELATED"/>
    <property type="match status" value="1"/>
</dbReference>
<keyword evidence="1" id="KW-0328">Glycosyltransferase</keyword>
<feature type="compositionally biased region" description="Polar residues" evidence="3">
    <location>
        <begin position="343"/>
        <end position="357"/>
    </location>
</feature>
<protein>
    <submittedName>
        <fullName evidence="4">Glycosyltransferase family 9 protein</fullName>
    </submittedName>
</protein>
<dbReference type="RefSeq" id="WP_124905424.1">
    <property type="nucleotide sequence ID" value="NZ_RQJP01000001.1"/>
</dbReference>
<dbReference type="Pfam" id="PF01075">
    <property type="entry name" value="Glyco_transf_9"/>
    <property type="match status" value="1"/>
</dbReference>
<dbReference type="PANTHER" id="PTHR30160:SF1">
    <property type="entry name" value="LIPOPOLYSACCHARIDE 1,2-N-ACETYLGLUCOSAMINETRANSFERASE-RELATED"/>
    <property type="match status" value="1"/>
</dbReference>
<dbReference type="OrthoDB" id="9797795at2"/>
<dbReference type="CDD" id="cd03789">
    <property type="entry name" value="GT9_LPS_heptosyltransferase"/>
    <property type="match status" value="1"/>
</dbReference>
<gene>
    <name evidence="4" type="ORF">EHT87_07625</name>
</gene>
<comment type="caution">
    <text evidence="4">The sequence shown here is derived from an EMBL/GenBank/DDBJ whole genome shotgun (WGS) entry which is preliminary data.</text>
</comment>